<feature type="domain" description="FAD dependent oxidoreductase" evidence="2">
    <location>
        <begin position="3"/>
        <end position="347"/>
    </location>
</feature>
<dbReference type="Gene3D" id="3.30.9.10">
    <property type="entry name" value="D-Amino Acid Oxidase, subunit A, domain 2"/>
    <property type="match status" value="1"/>
</dbReference>
<keyword evidence="1" id="KW-0560">Oxidoreductase</keyword>
<dbReference type="SUPFAM" id="SSF54373">
    <property type="entry name" value="FAD-linked reductases, C-terminal domain"/>
    <property type="match status" value="1"/>
</dbReference>
<dbReference type="PANTHER" id="PTHR13847:SF289">
    <property type="entry name" value="GLYCINE OXIDASE"/>
    <property type="match status" value="1"/>
</dbReference>
<dbReference type="Proteomes" id="UP000075418">
    <property type="component" value="Unassembled WGS sequence"/>
</dbReference>
<accession>A0A151A2G5</accession>
<dbReference type="EMBL" id="LUGM01000002">
    <property type="protein sequence ID" value="KYH13579.1"/>
    <property type="molecule type" value="Genomic_DNA"/>
</dbReference>
<dbReference type="InterPro" id="IPR006076">
    <property type="entry name" value="FAD-dep_OxRdtase"/>
</dbReference>
<evidence type="ECO:0000313" key="4">
    <source>
        <dbReference type="Proteomes" id="UP000075418"/>
    </source>
</evidence>
<dbReference type="AlphaFoldDB" id="A0A151A2G5"/>
<dbReference type="RefSeq" id="WP_061853810.1">
    <property type="nucleotide sequence ID" value="NZ_LUGM01000002.1"/>
</dbReference>
<dbReference type="PANTHER" id="PTHR13847">
    <property type="entry name" value="SARCOSINE DEHYDROGENASE-RELATED"/>
    <property type="match status" value="1"/>
</dbReference>
<dbReference type="Pfam" id="PF01266">
    <property type="entry name" value="DAO"/>
    <property type="match status" value="1"/>
</dbReference>
<evidence type="ECO:0000256" key="1">
    <source>
        <dbReference type="ARBA" id="ARBA00023002"/>
    </source>
</evidence>
<name>A0A151A2G5_9STAP</name>
<gene>
    <name evidence="3" type="ORF">A0131_01985</name>
</gene>
<organism evidence="3 4">
    <name type="scientific">Staphylococcus kloosii</name>
    <dbReference type="NCBI Taxonomy" id="29384"/>
    <lineage>
        <taxon>Bacteria</taxon>
        <taxon>Bacillati</taxon>
        <taxon>Bacillota</taxon>
        <taxon>Bacilli</taxon>
        <taxon>Bacillales</taxon>
        <taxon>Staphylococcaceae</taxon>
        <taxon>Staphylococcus</taxon>
    </lineage>
</organism>
<dbReference type="GO" id="GO:0005737">
    <property type="term" value="C:cytoplasm"/>
    <property type="evidence" value="ECO:0007669"/>
    <property type="project" value="TreeGrafter"/>
</dbReference>
<dbReference type="GO" id="GO:0016491">
    <property type="term" value="F:oxidoreductase activity"/>
    <property type="evidence" value="ECO:0007669"/>
    <property type="project" value="UniProtKB-KW"/>
</dbReference>
<sequence length="372" mass="41932">MFDVLIIGSGVMGMSVARNLKHHKLNIGIIDRDIDGMHASYKAGGMLGAQNEFSKDSPTYRLALESQQYFKQLSDQLLSEVGCDIEYKETGLIKLAYKPKDNNKVIAQHNFLSRVNTDVRLLEQQEAHRLTGNNLNIEEIMALYIPNDHQINANKYTKALYQSLEVNNIERIQHTEVLAIKKYKGIYKVMTNKGDYYAPKVVVAGGAWSHKLVQAQLKERQLTGVKGEVILMEQEGLGLQSTIFMTNGCYLVPKNKNRVLIGATSYFDDYSVGVSQRGVDWLINSATHHIPKLKYARKLKEWSGVRPHIANEIPIMDEVDEGLFVITGHYRNGILLSPIVGELMSKWMLTNIKPQILNDFTVKGCVLNGSHD</sequence>
<dbReference type="SUPFAM" id="SSF51905">
    <property type="entry name" value="FAD/NAD(P)-binding domain"/>
    <property type="match status" value="1"/>
</dbReference>
<dbReference type="InterPro" id="IPR036188">
    <property type="entry name" value="FAD/NAD-bd_sf"/>
</dbReference>
<reference evidence="3 4" key="1">
    <citation type="submission" date="2016-02" db="EMBL/GenBank/DDBJ databases">
        <title>Draft genome sequence of hydrocarbon degrading Staphylococcus saprophyticus Strain CNV2, isolated from crude-oil contaminated soil from Noonmati Oil Refinery, Guwahati, Assam, India.</title>
        <authorList>
            <person name="Mukherjee A."/>
            <person name="Chettri B."/>
            <person name="Langpoklakpam J."/>
            <person name="Singh A.K."/>
            <person name="Chattopadhyay D.J."/>
        </authorList>
    </citation>
    <scope>NUCLEOTIDE SEQUENCE [LARGE SCALE GENOMIC DNA]</scope>
    <source>
        <strain evidence="3 4">CNV2</strain>
    </source>
</reference>
<dbReference type="Gene3D" id="3.50.50.60">
    <property type="entry name" value="FAD/NAD(P)-binding domain"/>
    <property type="match status" value="1"/>
</dbReference>
<protein>
    <submittedName>
        <fullName evidence="3">Glycine oxidase ThiO</fullName>
    </submittedName>
</protein>
<comment type="caution">
    <text evidence="3">The sequence shown here is derived from an EMBL/GenBank/DDBJ whole genome shotgun (WGS) entry which is preliminary data.</text>
</comment>
<evidence type="ECO:0000259" key="2">
    <source>
        <dbReference type="Pfam" id="PF01266"/>
    </source>
</evidence>
<proteinExistence type="predicted"/>
<evidence type="ECO:0000313" key="3">
    <source>
        <dbReference type="EMBL" id="KYH13579.1"/>
    </source>
</evidence>